<dbReference type="Proteomes" id="UP000236248">
    <property type="component" value="Chromosome NCAV"/>
</dbReference>
<dbReference type="RefSeq" id="WP_103287083.1">
    <property type="nucleotide sequence ID" value="NZ_LT981265.1"/>
</dbReference>
<evidence type="ECO:0000313" key="2">
    <source>
        <dbReference type="Proteomes" id="UP000236248"/>
    </source>
</evidence>
<keyword evidence="2" id="KW-1185">Reference proteome</keyword>
<dbReference type="AlphaFoldDB" id="A0A2K5ARD3"/>
<dbReference type="EMBL" id="LT981265">
    <property type="protein sequence ID" value="SPC34206.1"/>
    <property type="molecule type" value="Genomic_DNA"/>
</dbReference>
<name>A0A2K5ARD3_9ARCH</name>
<dbReference type="KEGG" id="ncv:NCAV_1029"/>
<evidence type="ECO:0000313" key="1">
    <source>
        <dbReference type="EMBL" id="SPC34206.1"/>
    </source>
</evidence>
<sequence>MGLQKEKEQKEKEQKKCYQLVFQQQYNFLETAKTLEPVVQRLQDFLFLLIVTRENKIPLVCLDSSSSSSSGSEQLFNSVAHVAIIPTNMPTDMHMHIYASIKLRRHYAIPFTTIAEPFPLYRVEVEEPLIFAFHARQRQETSNIASYLRKHDRLRTSIFYAYGEAMVKKLQSVHYHCSLFIASNSRITLQQAFRALPQLHFAYTLKSNSRKNNRFYTELFKKPKKPLFFNTYYPILSSTELVSLMLPDSITGIRVLIDGIRPYTTGRIL</sequence>
<gene>
    <name evidence="1" type="ORF">NCAV_1029</name>
</gene>
<accession>A0A2K5ARD3</accession>
<reference evidence="2" key="1">
    <citation type="submission" date="2018-01" db="EMBL/GenBank/DDBJ databases">
        <authorList>
            <person name="Kerou L M."/>
        </authorList>
    </citation>
    <scope>NUCLEOTIDE SEQUENCE [LARGE SCALE GENOMIC DNA]</scope>
    <source>
        <strain evidence="2">SCU2</strain>
    </source>
</reference>
<organism evidence="1 2">
    <name type="scientific">Candidatus Nitrosocaldus cavascurensis</name>
    <dbReference type="NCBI Taxonomy" id="2058097"/>
    <lineage>
        <taxon>Archaea</taxon>
        <taxon>Nitrososphaerota</taxon>
        <taxon>Nitrososphaeria</taxon>
        <taxon>Candidatus Nitrosocaldales</taxon>
        <taxon>Candidatus Nitrosocaldaceae</taxon>
        <taxon>Candidatus Nitrosocaldus</taxon>
    </lineage>
</organism>
<dbReference type="GeneID" id="41595065"/>
<protein>
    <submittedName>
        <fullName evidence="1">Uncharacterized protein</fullName>
    </submittedName>
</protein>
<proteinExistence type="predicted"/>